<gene>
    <name evidence="1" type="ORF">BDZ85DRAFT_48805</name>
</gene>
<evidence type="ECO:0000313" key="2">
    <source>
        <dbReference type="Proteomes" id="UP000799538"/>
    </source>
</evidence>
<evidence type="ECO:0000313" key="1">
    <source>
        <dbReference type="EMBL" id="KAF2226324.1"/>
    </source>
</evidence>
<keyword evidence="2" id="KW-1185">Reference proteome</keyword>
<protein>
    <submittedName>
        <fullName evidence="1">Uncharacterized protein</fullName>
    </submittedName>
</protein>
<dbReference type="OrthoDB" id="3868137at2759"/>
<name>A0A6A6GKM4_9PEZI</name>
<accession>A0A6A6GKM4</accession>
<dbReference type="AlphaFoldDB" id="A0A6A6GKM4"/>
<dbReference type="Proteomes" id="UP000799538">
    <property type="component" value="Unassembled WGS sequence"/>
</dbReference>
<proteinExistence type="predicted"/>
<reference evidence="2" key="1">
    <citation type="journal article" date="2020" name="Stud. Mycol.">
        <title>101 Dothideomycetes genomes: A test case for predicting lifestyles and emergence of pathogens.</title>
        <authorList>
            <person name="Haridas S."/>
            <person name="Albert R."/>
            <person name="Binder M."/>
            <person name="Bloem J."/>
            <person name="LaButti K."/>
            <person name="Salamov A."/>
            <person name="Andreopoulos B."/>
            <person name="Baker S."/>
            <person name="Barry K."/>
            <person name="Bills G."/>
            <person name="Bluhm B."/>
            <person name="Cannon C."/>
            <person name="Castanera R."/>
            <person name="Culley D."/>
            <person name="Daum C."/>
            <person name="Ezra D."/>
            <person name="Gonzalez J."/>
            <person name="Henrissat B."/>
            <person name="Kuo A."/>
            <person name="Liang C."/>
            <person name="Lipzen A."/>
            <person name="Lutzoni F."/>
            <person name="Magnuson J."/>
            <person name="Mondo S."/>
            <person name="Nolan M."/>
            <person name="Ohm R."/>
            <person name="Pangilinan J."/>
            <person name="Park H.-J."/>
            <person name="Ramirez L."/>
            <person name="Alfaro M."/>
            <person name="Sun H."/>
            <person name="Tritt A."/>
            <person name="Yoshinaga Y."/>
            <person name="Zwiers L.-H."/>
            <person name="Turgeon B."/>
            <person name="Goodwin S."/>
            <person name="Spatafora J."/>
            <person name="Crous P."/>
            <person name="Grigoriev I."/>
        </authorList>
    </citation>
    <scope>NUCLEOTIDE SEQUENCE [LARGE SCALE GENOMIC DNA]</scope>
    <source>
        <strain evidence="2">CECT 20119</strain>
    </source>
</reference>
<sequence>MSTQVTFTIRKISTIDIPQPFSVVDLSASITFTVHRGGGSGPSWRILFEVRPVYPGASGTQGIIQTHVPLQANGDTWPPSTHIEGLDSRFHMRLWEDGRVALGCFQTTSAGERFFFGLGRTPVEVHSEEEIMGQRINHRLDNVAIDSWYEATSTSQHSKREVAHAVFRSADVKHSSCSQ</sequence>
<dbReference type="EMBL" id="ML992502">
    <property type="protein sequence ID" value="KAF2226324.1"/>
    <property type="molecule type" value="Genomic_DNA"/>
</dbReference>
<organism evidence="1 2">
    <name type="scientific">Elsinoe ampelina</name>
    <dbReference type="NCBI Taxonomy" id="302913"/>
    <lineage>
        <taxon>Eukaryota</taxon>
        <taxon>Fungi</taxon>
        <taxon>Dikarya</taxon>
        <taxon>Ascomycota</taxon>
        <taxon>Pezizomycotina</taxon>
        <taxon>Dothideomycetes</taxon>
        <taxon>Dothideomycetidae</taxon>
        <taxon>Myriangiales</taxon>
        <taxon>Elsinoaceae</taxon>
        <taxon>Elsinoe</taxon>
    </lineage>
</organism>